<proteinExistence type="predicted"/>
<feature type="compositionally biased region" description="Basic and acidic residues" evidence="2">
    <location>
        <begin position="64"/>
        <end position="73"/>
    </location>
</feature>
<dbReference type="OrthoDB" id="420182at2759"/>
<dbReference type="Proteomes" id="UP001055712">
    <property type="component" value="Unassembled WGS sequence"/>
</dbReference>
<comment type="caution">
    <text evidence="3">The sequence shown here is derived from an EMBL/GenBank/DDBJ whole genome shotgun (WGS) entry which is preliminary data.</text>
</comment>
<feature type="region of interest" description="Disordered" evidence="2">
    <location>
        <begin position="140"/>
        <end position="164"/>
    </location>
</feature>
<feature type="region of interest" description="Disordered" evidence="2">
    <location>
        <begin position="64"/>
        <end position="89"/>
    </location>
</feature>
<keyword evidence="1" id="KW-0175">Coiled coil</keyword>
<keyword evidence="4" id="KW-1185">Reference proteome</keyword>
<evidence type="ECO:0000256" key="2">
    <source>
        <dbReference type="SAM" id="MobiDB-lite"/>
    </source>
</evidence>
<evidence type="ECO:0000256" key="1">
    <source>
        <dbReference type="SAM" id="Coils"/>
    </source>
</evidence>
<sequence length="1063" mass="111968">MTALTASGVPQRISTLRSNNRAAPFLRKQPAACRQQGAAPAPASGARRPTRRLVCAAFTEQGRDGKTDARVADASEANGSSAHGGGSSGEPLVQRIAACTTSTQLHHLLLRHVAEVGGLEVAAALDTAVKHKLLGTASSAEARTASGPVAGAGSSSGGMTDEASGSSSASAALSALLVHLTAAHAAAMEASTLSSSACSLGALKLQPARPVMRTLHSLAHQRLLRYSPSQLCTLMWAGSSLDPAFRSPLFGALAGLLESGMSLTLFTPHDLAVLAWLCGREGSVSAKGVLEKVIDEVRERLTAHRLALEHLEEQRASAEAAAAGMQAPGINFVHDTPVADAVQALGVRMRVNAWKRLISAIKNELAAISAGKVLVDVELLMCSRQELNPVVLAITDDGRLINKPLDAFANYKWSHKVGFRLMPRMQGLLHAADRPEHGSRTTRVASSSVREEEEEEDWQLGGGASSASKKKEDDHSSFPAAQLSQADASAVLKECEAACMFWEALTPRGRQVAIETGASTFSVIVTMTSGERQMLTWRRVGTELLPVEASGLPPLNASHAGLPAWVPQPDTQQQQQQEEVPPPPPPQQPSAPVPPSPPFGPRQAALLLTGLAQLQLRVGGVVEPLLQQCLPALMRAPADDVARIIVALGELGMEPAAELLAVLIQRFSATRDSLSPRQVVAVLWAAYKVGRWLPRVISIGVRHLTANLANYQTVDLVGMMWACGQLKGMIPDSTLTAALRRLPPRELKQCSTASLCNLVWALGKMVSVRAGSEPRSGAPGRRAATTGENRWLQSPAGVEARAVTHAAATELAARQLTAHDVSAVAMALATHSSLTGLLPARAVAIVRGACVAALAADAFTSSELASLAVAAARMRWDDSPLLDGLTRALLPRVSALAQPGDVVRALAGLAPGSAGTLFVSLAHAYIGKMKHQLMHDGHLLPADLDSRSASLAAFSAVGQAQGLPKDVLTDLVKTVSPIEMKKLSARGQVAVLSLAAQAELDRTTPQVQACCAALLRSVDSMSADVLRQTWHALRRLRRYDPELIAAMDAYMAQLPPADPPQLL</sequence>
<gene>
    <name evidence="3" type="ORF">D9Q98_005940</name>
</gene>
<dbReference type="EMBL" id="SIDB01000002">
    <property type="protein sequence ID" value="KAI3436523.1"/>
    <property type="molecule type" value="Genomic_DNA"/>
</dbReference>
<organism evidence="3 4">
    <name type="scientific">Chlorella vulgaris</name>
    <name type="common">Green alga</name>
    <dbReference type="NCBI Taxonomy" id="3077"/>
    <lineage>
        <taxon>Eukaryota</taxon>
        <taxon>Viridiplantae</taxon>
        <taxon>Chlorophyta</taxon>
        <taxon>core chlorophytes</taxon>
        <taxon>Trebouxiophyceae</taxon>
        <taxon>Chlorellales</taxon>
        <taxon>Chlorellaceae</taxon>
        <taxon>Chlorella clade</taxon>
        <taxon>Chlorella</taxon>
    </lineage>
</organism>
<evidence type="ECO:0000313" key="4">
    <source>
        <dbReference type="Proteomes" id="UP001055712"/>
    </source>
</evidence>
<dbReference type="AlphaFoldDB" id="A0A9D4TWN3"/>
<feature type="compositionally biased region" description="Pro residues" evidence="2">
    <location>
        <begin position="580"/>
        <end position="599"/>
    </location>
</feature>
<protein>
    <recommendedName>
        <fullName evidence="5">RAP domain-containing protein</fullName>
    </recommendedName>
</protein>
<feature type="compositionally biased region" description="Polar residues" evidence="2">
    <location>
        <begin position="12"/>
        <end position="21"/>
    </location>
</feature>
<reference evidence="3" key="2">
    <citation type="submission" date="2020-11" db="EMBL/GenBank/DDBJ databases">
        <authorList>
            <person name="Cecchin M."/>
            <person name="Marcolungo L."/>
            <person name="Rossato M."/>
            <person name="Girolomoni L."/>
            <person name="Cosentino E."/>
            <person name="Cuine S."/>
            <person name="Li-Beisson Y."/>
            <person name="Delledonne M."/>
            <person name="Ballottari M."/>
        </authorList>
    </citation>
    <scope>NUCLEOTIDE SEQUENCE</scope>
    <source>
        <strain evidence="3">211/11P</strain>
        <tissue evidence="3">Whole cell</tissue>
    </source>
</reference>
<reference evidence="3" key="1">
    <citation type="journal article" date="2019" name="Plant J.">
        <title>Chlorella vulgaris genome assembly and annotation reveals the molecular basis for metabolic acclimation to high light conditions.</title>
        <authorList>
            <person name="Cecchin M."/>
            <person name="Marcolungo L."/>
            <person name="Rossato M."/>
            <person name="Girolomoni L."/>
            <person name="Cosentino E."/>
            <person name="Cuine S."/>
            <person name="Li-Beisson Y."/>
            <person name="Delledonne M."/>
            <person name="Ballottari M."/>
        </authorList>
    </citation>
    <scope>NUCLEOTIDE SEQUENCE</scope>
    <source>
        <strain evidence="3">211/11P</strain>
    </source>
</reference>
<evidence type="ECO:0008006" key="5">
    <source>
        <dbReference type="Google" id="ProtNLM"/>
    </source>
</evidence>
<feature type="region of interest" description="Disordered" evidence="2">
    <location>
        <begin position="1"/>
        <end position="21"/>
    </location>
</feature>
<feature type="coiled-coil region" evidence="1">
    <location>
        <begin position="294"/>
        <end position="321"/>
    </location>
</feature>
<feature type="region of interest" description="Disordered" evidence="2">
    <location>
        <begin position="430"/>
        <end position="481"/>
    </location>
</feature>
<accession>A0A9D4TWN3</accession>
<name>A0A9D4TWN3_CHLVU</name>
<evidence type="ECO:0000313" key="3">
    <source>
        <dbReference type="EMBL" id="KAI3436523.1"/>
    </source>
</evidence>
<feature type="region of interest" description="Disordered" evidence="2">
    <location>
        <begin position="556"/>
        <end position="599"/>
    </location>
</feature>
<feature type="compositionally biased region" description="Low complexity" evidence="2">
    <location>
        <begin position="567"/>
        <end position="579"/>
    </location>
</feature>